<organism evidence="2 3">
    <name type="scientific">Panicum virgatum</name>
    <name type="common">Blackwell switchgrass</name>
    <dbReference type="NCBI Taxonomy" id="38727"/>
    <lineage>
        <taxon>Eukaryota</taxon>
        <taxon>Viridiplantae</taxon>
        <taxon>Streptophyta</taxon>
        <taxon>Embryophyta</taxon>
        <taxon>Tracheophyta</taxon>
        <taxon>Spermatophyta</taxon>
        <taxon>Magnoliopsida</taxon>
        <taxon>Liliopsida</taxon>
        <taxon>Poales</taxon>
        <taxon>Poaceae</taxon>
        <taxon>PACMAD clade</taxon>
        <taxon>Panicoideae</taxon>
        <taxon>Panicodae</taxon>
        <taxon>Paniceae</taxon>
        <taxon>Panicinae</taxon>
        <taxon>Panicum</taxon>
        <taxon>Panicum sect. Hiantes</taxon>
    </lineage>
</organism>
<gene>
    <name evidence="2" type="ORF">PVAP13_1NG420300</name>
</gene>
<evidence type="ECO:0000313" key="2">
    <source>
        <dbReference type="EMBL" id="KAG2653986.1"/>
    </source>
</evidence>
<feature type="region of interest" description="Disordered" evidence="1">
    <location>
        <begin position="112"/>
        <end position="131"/>
    </location>
</feature>
<proteinExistence type="predicted"/>
<protein>
    <submittedName>
        <fullName evidence="2">Uncharacterized protein</fullName>
    </submittedName>
</protein>
<comment type="caution">
    <text evidence="2">The sequence shown here is derived from an EMBL/GenBank/DDBJ whole genome shotgun (WGS) entry which is preliminary data.</text>
</comment>
<feature type="region of interest" description="Disordered" evidence="1">
    <location>
        <begin position="152"/>
        <end position="207"/>
    </location>
</feature>
<dbReference type="EMBL" id="CM029038">
    <property type="protein sequence ID" value="KAG2653986.1"/>
    <property type="molecule type" value="Genomic_DNA"/>
</dbReference>
<feature type="compositionally biased region" description="Low complexity" evidence="1">
    <location>
        <begin position="193"/>
        <end position="207"/>
    </location>
</feature>
<evidence type="ECO:0000313" key="3">
    <source>
        <dbReference type="Proteomes" id="UP000823388"/>
    </source>
</evidence>
<accession>A0A8T0X7Z5</accession>
<reference evidence="2" key="1">
    <citation type="submission" date="2020-05" db="EMBL/GenBank/DDBJ databases">
        <title>WGS assembly of Panicum virgatum.</title>
        <authorList>
            <person name="Lovell J.T."/>
            <person name="Jenkins J."/>
            <person name="Shu S."/>
            <person name="Juenger T.E."/>
            <person name="Schmutz J."/>
        </authorList>
    </citation>
    <scope>NUCLEOTIDE SEQUENCE</scope>
    <source>
        <strain evidence="2">AP13</strain>
    </source>
</reference>
<dbReference type="AlphaFoldDB" id="A0A8T0X7Z5"/>
<sequence length="221" mass="24384">MTPGRRRLIQDERNHQHRRWAALFVSSPCFPHRLDPLRPCCRTSVPPWRCARLLLPRTSLSRPEEPCNFFCAHLNPHQRPPSINLADPIFSHRQSAQDPNPTPISIVEIPSGSSKIRHPSAHPSCYQQPQGQVRRLANSGGLPRQHLQFMPEEEVAPRSCARMNHSDSKKRRSRSNRDASAGLPPIAGGSPGAQGAPNAGLAAGGAPRATLASDYSQLYVL</sequence>
<evidence type="ECO:0000256" key="1">
    <source>
        <dbReference type="SAM" id="MobiDB-lite"/>
    </source>
</evidence>
<dbReference type="Proteomes" id="UP000823388">
    <property type="component" value="Chromosome 1N"/>
</dbReference>
<keyword evidence="3" id="KW-1185">Reference proteome</keyword>
<name>A0A8T0X7Z5_PANVG</name>